<dbReference type="AlphaFoldDB" id="A0A7H8NDG6"/>
<evidence type="ECO:0000313" key="4">
    <source>
        <dbReference type="Proteomes" id="UP000509303"/>
    </source>
</evidence>
<dbReference type="Proteomes" id="UP000509303">
    <property type="component" value="Chromosome"/>
</dbReference>
<feature type="domain" description="DUF4232" evidence="2">
    <location>
        <begin position="122"/>
        <end position="233"/>
    </location>
</feature>
<dbReference type="EMBL" id="CP054929">
    <property type="protein sequence ID" value="QKW52517.1"/>
    <property type="molecule type" value="Genomic_DNA"/>
</dbReference>
<accession>A0A7H8NDG6</accession>
<dbReference type="InterPro" id="IPR025326">
    <property type="entry name" value="DUF4232"/>
</dbReference>
<evidence type="ECO:0000256" key="1">
    <source>
        <dbReference type="SAM" id="SignalP"/>
    </source>
</evidence>
<keyword evidence="4" id="KW-1185">Reference proteome</keyword>
<dbReference type="Pfam" id="PF14016">
    <property type="entry name" value="DUF4232"/>
    <property type="match status" value="1"/>
</dbReference>
<keyword evidence="1" id="KW-0732">Signal</keyword>
<evidence type="ECO:0000313" key="3">
    <source>
        <dbReference type="EMBL" id="QKW52517.1"/>
    </source>
</evidence>
<dbReference type="RefSeq" id="WP_176164230.1">
    <property type="nucleotide sequence ID" value="NZ_CP054929.1"/>
</dbReference>
<gene>
    <name evidence="3" type="ORF">HUT08_26610</name>
</gene>
<evidence type="ECO:0000259" key="2">
    <source>
        <dbReference type="Pfam" id="PF14016"/>
    </source>
</evidence>
<organism evidence="3 4">
    <name type="scientific">Streptomyces buecherae</name>
    <dbReference type="NCBI Taxonomy" id="2763006"/>
    <lineage>
        <taxon>Bacteria</taxon>
        <taxon>Bacillati</taxon>
        <taxon>Actinomycetota</taxon>
        <taxon>Actinomycetes</taxon>
        <taxon>Kitasatosporales</taxon>
        <taxon>Streptomycetaceae</taxon>
        <taxon>Streptomyces</taxon>
    </lineage>
</organism>
<sequence length="241" mass="25025">MRTSRIRIAAVAGATTALALGFTAYANSATDSGTRTHTGTVAHAAPYTSTGSVEQAAGQVIASEGHAPSATGQQVTVASAKKTVTVAKKKPASRAATTSVRQCSGDEISYDVLHRFPKQLGEHLLVTAMNADSKPCWVTASPSVMLGDTVNVLPHSKKDAPGGTARITLKPGAKVYSAVNLFADGKKKRTSTELSLALRDQGGDTGPAVELNAFTSKGAVSKFTWSSADVTNWNTAKPYDF</sequence>
<protein>
    <submittedName>
        <fullName evidence="3">DUF4232 domain-containing protein</fullName>
    </submittedName>
</protein>
<feature type="signal peptide" evidence="1">
    <location>
        <begin position="1"/>
        <end position="26"/>
    </location>
</feature>
<feature type="chain" id="PRO_5038709587" evidence="1">
    <location>
        <begin position="27"/>
        <end position="241"/>
    </location>
</feature>
<proteinExistence type="predicted"/>
<name>A0A7H8NDG6_9ACTN</name>
<reference evidence="3 4" key="1">
    <citation type="submission" date="2020-06" db="EMBL/GenBank/DDBJ databases">
        <title>Genome mining for natural products.</title>
        <authorList>
            <person name="Zhang B."/>
            <person name="Shi J."/>
            <person name="Ge H."/>
        </authorList>
    </citation>
    <scope>NUCLEOTIDE SEQUENCE [LARGE SCALE GENOMIC DNA]</scope>
    <source>
        <strain evidence="3 4">NA00687</strain>
    </source>
</reference>